<feature type="region of interest" description="Disordered" evidence="1">
    <location>
        <begin position="129"/>
        <end position="150"/>
    </location>
</feature>
<dbReference type="Proteomes" id="UP000734854">
    <property type="component" value="Unassembled WGS sequence"/>
</dbReference>
<evidence type="ECO:0000313" key="2">
    <source>
        <dbReference type="EMBL" id="KAG6506415.1"/>
    </source>
</evidence>
<protein>
    <submittedName>
        <fullName evidence="2">Uncharacterized protein</fullName>
    </submittedName>
</protein>
<name>A0A8J5GMP6_ZINOF</name>
<sequence length="150" mass="16901">MDRWCEIKRGYQSITNIYDEYVCDGERHQYNILTPVIQDVQQLGANNDDGCSILVEILKDAKEKLIVIQIDHSRADQLKEASTSNISDFLQTTRVIEGPTWSVEELNNATNDKHDSLVHSDGDVLNSYVTGENSTLNTSSSTYSEPSCKR</sequence>
<organism evidence="2 3">
    <name type="scientific">Zingiber officinale</name>
    <name type="common">Ginger</name>
    <name type="synonym">Amomum zingiber</name>
    <dbReference type="NCBI Taxonomy" id="94328"/>
    <lineage>
        <taxon>Eukaryota</taxon>
        <taxon>Viridiplantae</taxon>
        <taxon>Streptophyta</taxon>
        <taxon>Embryophyta</taxon>
        <taxon>Tracheophyta</taxon>
        <taxon>Spermatophyta</taxon>
        <taxon>Magnoliopsida</taxon>
        <taxon>Liliopsida</taxon>
        <taxon>Zingiberales</taxon>
        <taxon>Zingiberaceae</taxon>
        <taxon>Zingiber</taxon>
    </lineage>
</organism>
<feature type="compositionally biased region" description="Low complexity" evidence="1">
    <location>
        <begin position="133"/>
        <end position="144"/>
    </location>
</feature>
<gene>
    <name evidence="2" type="ORF">ZIOFF_031738</name>
</gene>
<dbReference type="EMBL" id="JACMSC010000009">
    <property type="protein sequence ID" value="KAG6506415.1"/>
    <property type="molecule type" value="Genomic_DNA"/>
</dbReference>
<proteinExistence type="predicted"/>
<comment type="caution">
    <text evidence="2">The sequence shown here is derived from an EMBL/GenBank/DDBJ whole genome shotgun (WGS) entry which is preliminary data.</text>
</comment>
<keyword evidence="3" id="KW-1185">Reference proteome</keyword>
<evidence type="ECO:0000256" key="1">
    <source>
        <dbReference type="SAM" id="MobiDB-lite"/>
    </source>
</evidence>
<reference evidence="2 3" key="1">
    <citation type="submission" date="2020-08" db="EMBL/GenBank/DDBJ databases">
        <title>Plant Genome Project.</title>
        <authorList>
            <person name="Zhang R.-G."/>
        </authorList>
    </citation>
    <scope>NUCLEOTIDE SEQUENCE [LARGE SCALE GENOMIC DNA]</scope>
    <source>
        <tissue evidence="2">Rhizome</tissue>
    </source>
</reference>
<accession>A0A8J5GMP6</accession>
<dbReference type="AlphaFoldDB" id="A0A8J5GMP6"/>
<evidence type="ECO:0000313" key="3">
    <source>
        <dbReference type="Proteomes" id="UP000734854"/>
    </source>
</evidence>